<accession>A0A1A9ZYB2</accession>
<reference evidence="2" key="1">
    <citation type="submission" date="2014-03" db="EMBL/GenBank/DDBJ databases">
        <authorList>
            <person name="Aksoy S."/>
            <person name="Warren W."/>
            <person name="Wilson R.K."/>
        </authorList>
    </citation>
    <scope>NUCLEOTIDE SEQUENCE [LARGE SCALE GENOMIC DNA]</scope>
    <source>
        <strain evidence="2">IAEA</strain>
    </source>
</reference>
<name>A0A1A9ZYB2_GLOPL</name>
<sequence length="135" mass="14781">MDQASDYSKLISFNAYSLDISLSPPLIFREGDVECDPLCFDRHSRAKWPASGSAKSSNWLTSFTCLAPYFLSNASMTAANSVLFPSGIIWIISAADTLKEVIKATALSSSSHIFFVATTPNCSLNALKLFQLDDW</sequence>
<evidence type="ECO:0000313" key="1">
    <source>
        <dbReference type="EnsemblMetazoa" id="GPAI028811-PA"/>
    </source>
</evidence>
<evidence type="ECO:0000313" key="2">
    <source>
        <dbReference type="Proteomes" id="UP000092445"/>
    </source>
</evidence>
<dbReference type="Proteomes" id="UP000092445">
    <property type="component" value="Unassembled WGS sequence"/>
</dbReference>
<organism evidence="1 2">
    <name type="scientific">Glossina pallidipes</name>
    <name type="common">Tsetse fly</name>
    <dbReference type="NCBI Taxonomy" id="7398"/>
    <lineage>
        <taxon>Eukaryota</taxon>
        <taxon>Metazoa</taxon>
        <taxon>Ecdysozoa</taxon>
        <taxon>Arthropoda</taxon>
        <taxon>Hexapoda</taxon>
        <taxon>Insecta</taxon>
        <taxon>Pterygota</taxon>
        <taxon>Neoptera</taxon>
        <taxon>Endopterygota</taxon>
        <taxon>Diptera</taxon>
        <taxon>Brachycera</taxon>
        <taxon>Muscomorpha</taxon>
        <taxon>Hippoboscoidea</taxon>
        <taxon>Glossinidae</taxon>
        <taxon>Glossina</taxon>
    </lineage>
</organism>
<dbReference type="EnsemblMetazoa" id="GPAI028811-RA">
    <property type="protein sequence ID" value="GPAI028811-PA"/>
    <property type="gene ID" value="GPAI028811"/>
</dbReference>
<dbReference type="VEuPathDB" id="VectorBase:GPAI028811"/>
<protein>
    <submittedName>
        <fullName evidence="1">Uncharacterized protein</fullName>
    </submittedName>
</protein>
<reference evidence="1" key="2">
    <citation type="submission" date="2020-05" db="UniProtKB">
        <authorList>
            <consortium name="EnsemblMetazoa"/>
        </authorList>
    </citation>
    <scope>IDENTIFICATION</scope>
    <source>
        <strain evidence="1">IAEA</strain>
    </source>
</reference>
<proteinExistence type="predicted"/>
<dbReference type="AlphaFoldDB" id="A0A1A9ZYB2"/>
<keyword evidence="2" id="KW-1185">Reference proteome</keyword>